<dbReference type="InterPro" id="IPR010566">
    <property type="entry name" value="Haemolys_ca-bd"/>
</dbReference>
<organism evidence="5 6">
    <name type="scientific">Aromatoleum diolicum</name>
    <dbReference type="NCBI Taxonomy" id="75796"/>
    <lineage>
        <taxon>Bacteria</taxon>
        <taxon>Pseudomonadati</taxon>
        <taxon>Pseudomonadota</taxon>
        <taxon>Betaproteobacteria</taxon>
        <taxon>Rhodocyclales</taxon>
        <taxon>Rhodocyclaceae</taxon>
        <taxon>Aromatoleum</taxon>
    </lineage>
</organism>
<keyword evidence="3" id="KW-0106">Calcium</keyword>
<dbReference type="PANTHER" id="PTHR38340:SF1">
    <property type="entry name" value="S-LAYER PROTEIN"/>
    <property type="match status" value="1"/>
</dbReference>
<dbReference type="Pfam" id="PF06594">
    <property type="entry name" value="HCBP_related"/>
    <property type="match status" value="1"/>
</dbReference>
<dbReference type="InterPro" id="IPR050557">
    <property type="entry name" value="RTX_toxin/Mannuronan_C5-epim"/>
</dbReference>
<accession>A0ABX1QHR4</accession>
<evidence type="ECO:0000259" key="4">
    <source>
        <dbReference type="Pfam" id="PF06594"/>
    </source>
</evidence>
<evidence type="ECO:0000256" key="2">
    <source>
        <dbReference type="ARBA" id="ARBA00022525"/>
    </source>
</evidence>
<evidence type="ECO:0000256" key="3">
    <source>
        <dbReference type="ARBA" id="ARBA00022837"/>
    </source>
</evidence>
<gene>
    <name evidence="5" type="ORF">GPA25_20290</name>
</gene>
<feature type="domain" description="Haemolysin-type calcium binding-related" evidence="4">
    <location>
        <begin position="291"/>
        <end position="329"/>
    </location>
</feature>
<evidence type="ECO:0000313" key="5">
    <source>
        <dbReference type="EMBL" id="NMG77097.1"/>
    </source>
</evidence>
<name>A0ABX1QHR4_9RHOO</name>
<reference evidence="5 6" key="1">
    <citation type="submission" date="2019-12" db="EMBL/GenBank/DDBJ databases">
        <title>Comparative genomics gives insights into the taxonomy of the Azoarcus-Aromatoleum group and reveals separate origins of nif in the plant-associated Azoarcus and non-plant-associated Aromatoleum sub-groups.</title>
        <authorList>
            <person name="Lafos M."/>
            <person name="Maluk M."/>
            <person name="Batista M."/>
            <person name="Junghare M."/>
            <person name="Carmona M."/>
            <person name="Faoro H."/>
            <person name="Cruz L.M."/>
            <person name="Battistoni F."/>
            <person name="De Souza E."/>
            <person name="Pedrosa F."/>
            <person name="Chen W.-M."/>
            <person name="Poole P.S."/>
            <person name="Dixon R.A."/>
            <person name="James E.K."/>
        </authorList>
    </citation>
    <scope>NUCLEOTIDE SEQUENCE [LARGE SCALE GENOMIC DNA]</scope>
    <source>
        <strain evidence="5 6">22Lin</strain>
    </source>
</reference>
<protein>
    <submittedName>
        <fullName evidence="5">RTX toxin</fullName>
    </submittedName>
</protein>
<dbReference type="PRINTS" id="PR00313">
    <property type="entry name" value="CABNDNGRPT"/>
</dbReference>
<dbReference type="RefSeq" id="WP_281357743.1">
    <property type="nucleotide sequence ID" value="NZ_WTVQ01000049.1"/>
</dbReference>
<keyword evidence="2" id="KW-0964">Secreted</keyword>
<dbReference type="InterPro" id="IPR001343">
    <property type="entry name" value="Hemolysn_Ca-bd"/>
</dbReference>
<dbReference type="SUPFAM" id="SSF51120">
    <property type="entry name" value="beta-Roll"/>
    <property type="match status" value="4"/>
</dbReference>
<dbReference type="EMBL" id="WTVQ01000049">
    <property type="protein sequence ID" value="NMG77097.1"/>
    <property type="molecule type" value="Genomic_DNA"/>
</dbReference>
<dbReference type="PANTHER" id="PTHR38340">
    <property type="entry name" value="S-LAYER PROTEIN"/>
    <property type="match status" value="1"/>
</dbReference>
<evidence type="ECO:0000256" key="1">
    <source>
        <dbReference type="ARBA" id="ARBA00004613"/>
    </source>
</evidence>
<dbReference type="Pfam" id="PF00353">
    <property type="entry name" value="HemolysinCabind"/>
    <property type="match status" value="5"/>
</dbReference>
<feature type="non-terminal residue" evidence="5">
    <location>
        <position position="427"/>
    </location>
</feature>
<dbReference type="PROSITE" id="PS00330">
    <property type="entry name" value="HEMOLYSIN_CALCIUM"/>
    <property type="match status" value="6"/>
</dbReference>
<sequence>MAILTGSKKADTLKGGVGDDQLYGRQGNDILEGGDGNDLLFGEVGNDNLRGGNGNDYLDGGVGSDAMLGGAGNDTYLVDSAGDVVTELADEGIDTVQSSVGYTLGANLENLVLGGASDVDATGNDLANELYGNDGANTLDGKAGADLMAGGAGDDRYLVDNSADIVVEYADEGIDTVVSSVSHALGSDVENLELTGTGNLSGIGNTLDNQLMGNSGANTLSGGDGSDTLRGGAGNDTLLGGMGNDAYLFGRGDGVDTISESDLTGGNIDTVRFDAGIAPQDVKLYRDASNNLHVVINGSADRLVVSGWFAADANRIEQIAFADGTVWDTSVLASATPAIVGTESSESLNGTAGADVMIAFGGNDYLYGLDGNDVLRGEAGTDSLYGGNGNDTLDGGSGNDYLDGGYGADTYVLNRGTGQDRISEYDG</sequence>
<dbReference type="Proteomes" id="UP000648984">
    <property type="component" value="Unassembled WGS sequence"/>
</dbReference>
<comment type="caution">
    <text evidence="5">The sequence shown here is derived from an EMBL/GenBank/DDBJ whole genome shotgun (WGS) entry which is preliminary data.</text>
</comment>
<comment type="subcellular location">
    <subcellularLocation>
        <location evidence="1">Secreted</location>
    </subcellularLocation>
</comment>
<keyword evidence="6" id="KW-1185">Reference proteome</keyword>
<dbReference type="Gene3D" id="2.150.10.10">
    <property type="entry name" value="Serralysin-like metalloprotease, C-terminal"/>
    <property type="match status" value="4"/>
</dbReference>
<proteinExistence type="predicted"/>
<dbReference type="InterPro" id="IPR011049">
    <property type="entry name" value="Serralysin-like_metalloprot_C"/>
</dbReference>
<evidence type="ECO:0000313" key="6">
    <source>
        <dbReference type="Proteomes" id="UP000648984"/>
    </source>
</evidence>
<dbReference type="InterPro" id="IPR018511">
    <property type="entry name" value="Hemolysin-typ_Ca-bd_CS"/>
</dbReference>